<dbReference type="Proteomes" id="UP001432180">
    <property type="component" value="Chromosome"/>
</dbReference>
<dbReference type="SUPFAM" id="SSF52833">
    <property type="entry name" value="Thioredoxin-like"/>
    <property type="match status" value="1"/>
</dbReference>
<keyword evidence="3" id="KW-1185">Reference proteome</keyword>
<dbReference type="EMBL" id="CP121472">
    <property type="protein sequence ID" value="WPL15466.1"/>
    <property type="molecule type" value="Genomic_DNA"/>
</dbReference>
<reference evidence="2 3" key="1">
    <citation type="journal article" date="2023" name="Microorganisms">
        <title>Thiorhodovibrio frisius and Trv. litoralis spp. nov., Two Novel Members from a Clade of Fastidious Purple Sulfur Bacteria That Exhibit Unique Red-Shifted Light-Harvesting Capabilities.</title>
        <authorList>
            <person name="Methner A."/>
            <person name="Kuzyk S.B."/>
            <person name="Petersen J."/>
            <person name="Bauer S."/>
            <person name="Brinkmann H."/>
            <person name="Sichau K."/>
            <person name="Wanner G."/>
            <person name="Wolf J."/>
            <person name="Neumann-Schaal M."/>
            <person name="Henke P."/>
            <person name="Tank M."/>
            <person name="Sproer C."/>
            <person name="Bunk B."/>
            <person name="Overmann J."/>
        </authorList>
    </citation>
    <scope>NUCLEOTIDE SEQUENCE [LARGE SCALE GENOMIC DNA]</scope>
    <source>
        <strain evidence="2 3">DSM 6702</strain>
    </source>
</reference>
<feature type="region of interest" description="Disordered" evidence="1">
    <location>
        <begin position="152"/>
        <end position="172"/>
    </location>
</feature>
<evidence type="ECO:0000313" key="2">
    <source>
        <dbReference type="EMBL" id="WPL15466.1"/>
    </source>
</evidence>
<name>A0ABZ0S5A6_9GAMM</name>
<dbReference type="Gene3D" id="3.40.30.10">
    <property type="entry name" value="Glutaredoxin"/>
    <property type="match status" value="1"/>
</dbReference>
<protein>
    <submittedName>
        <fullName evidence="2">2FeCpFd</fullName>
    </submittedName>
</protein>
<proteinExistence type="predicted"/>
<sequence length="172" mass="18081">MSYYSHHLFFCTNQREEGCQCCNARGASEARAYAKKRGKELGLAIPGGVRVNAAGCLNRCAEGPVAVVYPQGVWYSYRIAVARFQPVAPAQNGAHDLMHALERAAPQGRVAGMATVAAQSDGLAHHALVGAHGSQAATEVLARVHRSIVRGTGRQDGANGAGAGQWRDCAGQ</sequence>
<gene>
    <name evidence="2" type="ORF">Thiowin_00365</name>
</gene>
<evidence type="ECO:0000256" key="1">
    <source>
        <dbReference type="SAM" id="MobiDB-lite"/>
    </source>
</evidence>
<evidence type="ECO:0000313" key="3">
    <source>
        <dbReference type="Proteomes" id="UP001432180"/>
    </source>
</evidence>
<dbReference type="CDD" id="cd02980">
    <property type="entry name" value="TRX_Fd_family"/>
    <property type="match status" value="1"/>
</dbReference>
<organism evidence="2 3">
    <name type="scientific">Thiorhodovibrio winogradskyi</name>
    <dbReference type="NCBI Taxonomy" id="77007"/>
    <lineage>
        <taxon>Bacteria</taxon>
        <taxon>Pseudomonadati</taxon>
        <taxon>Pseudomonadota</taxon>
        <taxon>Gammaproteobacteria</taxon>
        <taxon>Chromatiales</taxon>
        <taxon>Chromatiaceae</taxon>
        <taxon>Thiorhodovibrio</taxon>
    </lineage>
</organism>
<accession>A0ABZ0S5A6</accession>
<dbReference type="InterPro" id="IPR036249">
    <property type="entry name" value="Thioredoxin-like_sf"/>
</dbReference>